<proteinExistence type="predicted"/>
<dbReference type="AlphaFoldDB" id="A0AA88I3A3"/>
<comment type="caution">
    <text evidence="3">The sequence shown here is derived from an EMBL/GenBank/DDBJ whole genome shotgun (WGS) entry which is preliminary data.</text>
</comment>
<dbReference type="EMBL" id="JAVRJZ010000004">
    <property type="protein sequence ID" value="KAK2723190.1"/>
    <property type="molecule type" value="Genomic_DNA"/>
</dbReference>
<dbReference type="Proteomes" id="UP001187531">
    <property type="component" value="Unassembled WGS sequence"/>
</dbReference>
<name>A0AA88I3A3_ARTSF</name>
<gene>
    <name evidence="3" type="ORF">QYM36_001756</name>
</gene>
<sequence>MSSISQKMFDDRMKALEKKLDFIISKQSELAITVSSISDEVQILKNESKSRDSKIVFLENQLEEQKSRCDTIEAKLLEMEVKDRKLNLIIHGLSKEKQQQTVFANVSTLFSSTMEITDKVQILQCYRMDFSDMYFEAAVVESRDKSSPGEDFPNYTVLGQETLKEASLAQGGEVLAVELAKTRNRQGIPGTENWDGSTTNGPGR</sequence>
<dbReference type="SUPFAM" id="SSF57997">
    <property type="entry name" value="Tropomyosin"/>
    <property type="match status" value="1"/>
</dbReference>
<feature type="coiled-coil region" evidence="1">
    <location>
        <begin position="55"/>
        <end position="82"/>
    </location>
</feature>
<evidence type="ECO:0000256" key="1">
    <source>
        <dbReference type="SAM" id="Coils"/>
    </source>
</evidence>
<protein>
    <submittedName>
        <fullName evidence="3">Uncharacterized protein</fullName>
    </submittedName>
</protein>
<accession>A0AA88I3A3</accession>
<evidence type="ECO:0000256" key="2">
    <source>
        <dbReference type="SAM" id="MobiDB-lite"/>
    </source>
</evidence>
<organism evidence="3 4">
    <name type="scientific">Artemia franciscana</name>
    <name type="common">Brine shrimp</name>
    <name type="synonym">Artemia sanfranciscana</name>
    <dbReference type="NCBI Taxonomy" id="6661"/>
    <lineage>
        <taxon>Eukaryota</taxon>
        <taxon>Metazoa</taxon>
        <taxon>Ecdysozoa</taxon>
        <taxon>Arthropoda</taxon>
        <taxon>Crustacea</taxon>
        <taxon>Branchiopoda</taxon>
        <taxon>Anostraca</taxon>
        <taxon>Artemiidae</taxon>
        <taxon>Artemia</taxon>
    </lineage>
</organism>
<keyword evidence="1" id="KW-0175">Coiled coil</keyword>
<evidence type="ECO:0000313" key="4">
    <source>
        <dbReference type="Proteomes" id="UP001187531"/>
    </source>
</evidence>
<feature type="region of interest" description="Disordered" evidence="2">
    <location>
        <begin position="185"/>
        <end position="204"/>
    </location>
</feature>
<reference evidence="3" key="1">
    <citation type="submission" date="2023-07" db="EMBL/GenBank/DDBJ databases">
        <title>Chromosome-level genome assembly of Artemia franciscana.</title>
        <authorList>
            <person name="Jo E."/>
        </authorList>
    </citation>
    <scope>NUCLEOTIDE SEQUENCE</scope>
    <source>
        <tissue evidence="3">Whole body</tissue>
    </source>
</reference>
<feature type="compositionally biased region" description="Polar residues" evidence="2">
    <location>
        <begin position="194"/>
        <end position="204"/>
    </location>
</feature>
<keyword evidence="4" id="KW-1185">Reference proteome</keyword>
<evidence type="ECO:0000313" key="3">
    <source>
        <dbReference type="EMBL" id="KAK2723190.1"/>
    </source>
</evidence>